<evidence type="ECO:0000256" key="7">
    <source>
        <dbReference type="ARBA" id="ARBA00022989"/>
    </source>
</evidence>
<dbReference type="SUPFAM" id="SSF48264">
    <property type="entry name" value="Cytochrome P450"/>
    <property type="match status" value="1"/>
</dbReference>
<dbReference type="RefSeq" id="XP_018004622.1">
    <property type="nucleotide sequence ID" value="XM_018149136.1"/>
</dbReference>
<dbReference type="Gene3D" id="1.10.630.10">
    <property type="entry name" value="Cytochrome P450"/>
    <property type="match status" value="2"/>
</dbReference>
<keyword evidence="14" id="KW-1185">Reference proteome</keyword>
<evidence type="ECO:0000256" key="8">
    <source>
        <dbReference type="ARBA" id="ARBA00023002"/>
    </source>
</evidence>
<organism evidence="13 14">
    <name type="scientific">Cyphellophora attinorum</name>
    <dbReference type="NCBI Taxonomy" id="1664694"/>
    <lineage>
        <taxon>Eukaryota</taxon>
        <taxon>Fungi</taxon>
        <taxon>Dikarya</taxon>
        <taxon>Ascomycota</taxon>
        <taxon>Pezizomycotina</taxon>
        <taxon>Eurotiomycetes</taxon>
        <taxon>Chaetothyriomycetidae</taxon>
        <taxon>Chaetothyriales</taxon>
        <taxon>Cyphellophoraceae</taxon>
        <taxon>Cyphellophora</taxon>
    </lineage>
</organism>
<dbReference type="EMBL" id="LFJN01000003">
    <property type="protein sequence ID" value="KPI44659.1"/>
    <property type="molecule type" value="Genomic_DNA"/>
</dbReference>
<accession>A0A0N0NRC1</accession>
<dbReference type="Pfam" id="PF00067">
    <property type="entry name" value="p450"/>
    <property type="match status" value="2"/>
</dbReference>
<evidence type="ECO:0000256" key="2">
    <source>
        <dbReference type="ARBA" id="ARBA00004370"/>
    </source>
</evidence>
<name>A0A0N0NRC1_9EURO</name>
<protein>
    <submittedName>
        <fullName evidence="13">Tryprostatin B 6-hydroxylase</fullName>
    </submittedName>
</protein>
<dbReference type="PRINTS" id="PR00463">
    <property type="entry name" value="EP450I"/>
</dbReference>
<keyword evidence="4 12" id="KW-0349">Heme</keyword>
<evidence type="ECO:0000256" key="3">
    <source>
        <dbReference type="ARBA" id="ARBA00010617"/>
    </source>
</evidence>
<evidence type="ECO:0000256" key="9">
    <source>
        <dbReference type="ARBA" id="ARBA00023004"/>
    </source>
</evidence>
<dbReference type="GeneID" id="28741016"/>
<dbReference type="GO" id="GO:0005506">
    <property type="term" value="F:iron ion binding"/>
    <property type="evidence" value="ECO:0007669"/>
    <property type="project" value="InterPro"/>
</dbReference>
<dbReference type="OrthoDB" id="6692864at2759"/>
<dbReference type="GO" id="GO:0016705">
    <property type="term" value="F:oxidoreductase activity, acting on paired donors, with incorporation or reduction of molecular oxygen"/>
    <property type="evidence" value="ECO:0007669"/>
    <property type="project" value="InterPro"/>
</dbReference>
<comment type="caution">
    <text evidence="13">The sequence shown here is derived from an EMBL/GenBank/DDBJ whole genome shotgun (WGS) entry which is preliminary data.</text>
</comment>
<keyword evidence="10" id="KW-0503">Monooxygenase</keyword>
<evidence type="ECO:0000256" key="1">
    <source>
        <dbReference type="ARBA" id="ARBA00001971"/>
    </source>
</evidence>
<gene>
    <name evidence="13" type="ORF">AB675_8670</name>
</gene>
<reference evidence="13 14" key="1">
    <citation type="submission" date="2015-06" db="EMBL/GenBank/DDBJ databases">
        <title>Draft genome of the ant-associated black yeast Phialophora attae CBS 131958.</title>
        <authorList>
            <person name="Moreno L.F."/>
            <person name="Stielow B.J."/>
            <person name="de Hoog S."/>
            <person name="Vicente V.A."/>
            <person name="Weiss V.A."/>
            <person name="de Vries M."/>
            <person name="Cruz L.M."/>
            <person name="Souza E.M."/>
        </authorList>
    </citation>
    <scope>NUCLEOTIDE SEQUENCE [LARGE SCALE GENOMIC DNA]</scope>
    <source>
        <strain evidence="13 14">CBS 131958</strain>
    </source>
</reference>
<evidence type="ECO:0000256" key="12">
    <source>
        <dbReference type="PIRSR" id="PIRSR602401-1"/>
    </source>
</evidence>
<dbReference type="InterPro" id="IPR002401">
    <property type="entry name" value="Cyt_P450_E_grp-I"/>
</dbReference>
<evidence type="ECO:0000313" key="14">
    <source>
        <dbReference type="Proteomes" id="UP000038010"/>
    </source>
</evidence>
<keyword evidence="9 12" id="KW-0408">Iron</keyword>
<dbReference type="InterPro" id="IPR001128">
    <property type="entry name" value="Cyt_P450"/>
</dbReference>
<sequence>MARITQFWLPYNVSERADSAWFIDRLHKKYGEYVRIGPNLLSIADPDMVEPIHAPGTRFTKGQWYDVAKPLTTVQQMREKHMHDRHRKSAWDPAFTASSLRNYDPRILKHANKLMSHLRNTSGQSVNATQWMSFFSFDVMGDLSFGKHFGLLETGKPHLYMELVHTNGRAFGVFGSCGWLLHTVMALIPEEWTPMNKMLLYSREAIKDRKAYEPALPDIMSSLLKVDRFMSSAKDEDLLLEGNKLRQELVENGIRDDDTFEVSKVAKLPYLNAVIDEALRMHPPTPGGLHRKPPPEGVRLGDHYIPGEIQVLTPTHSIQHSIRAFVKPDEFIPERWTTQPELILNKQAFFPFSMNSWGCIGKQLAYNELRTVVSKLVLGFDMTFAPGEDGTDILTKSQDVFTVTCAPLHLVFTPVEA</sequence>
<dbReference type="InterPro" id="IPR036396">
    <property type="entry name" value="Cyt_P450_sf"/>
</dbReference>
<dbReference type="Proteomes" id="UP000038010">
    <property type="component" value="Unassembled WGS sequence"/>
</dbReference>
<comment type="similarity">
    <text evidence="3">Belongs to the cytochrome P450 family.</text>
</comment>
<comment type="cofactor">
    <cofactor evidence="1 12">
        <name>heme</name>
        <dbReference type="ChEBI" id="CHEBI:30413"/>
    </cofactor>
</comment>
<comment type="subcellular location">
    <subcellularLocation>
        <location evidence="2">Membrane</location>
    </subcellularLocation>
</comment>
<keyword evidence="7" id="KW-1133">Transmembrane helix</keyword>
<proteinExistence type="inferred from homology"/>
<evidence type="ECO:0000256" key="10">
    <source>
        <dbReference type="ARBA" id="ARBA00023033"/>
    </source>
</evidence>
<feature type="binding site" description="axial binding residue" evidence="12">
    <location>
        <position position="359"/>
    </location>
    <ligand>
        <name>heme</name>
        <dbReference type="ChEBI" id="CHEBI:30413"/>
    </ligand>
    <ligandPart>
        <name>Fe</name>
        <dbReference type="ChEBI" id="CHEBI:18248"/>
    </ligandPart>
</feature>
<evidence type="ECO:0000256" key="11">
    <source>
        <dbReference type="ARBA" id="ARBA00023136"/>
    </source>
</evidence>
<evidence type="ECO:0000256" key="6">
    <source>
        <dbReference type="ARBA" id="ARBA00022723"/>
    </source>
</evidence>
<keyword evidence="5" id="KW-0812">Transmembrane</keyword>
<dbReference type="AlphaFoldDB" id="A0A0N0NRC1"/>
<dbReference type="PANTHER" id="PTHR24305">
    <property type="entry name" value="CYTOCHROME P450"/>
    <property type="match status" value="1"/>
</dbReference>
<keyword evidence="11" id="KW-0472">Membrane</keyword>
<evidence type="ECO:0000256" key="4">
    <source>
        <dbReference type="ARBA" id="ARBA00022617"/>
    </source>
</evidence>
<dbReference type="PANTHER" id="PTHR24305:SF112">
    <property type="entry name" value="L-ORNITHINE-N5-MONOOXYGENASE (EUROFUNG)"/>
    <property type="match status" value="1"/>
</dbReference>
<dbReference type="GO" id="GO:0020037">
    <property type="term" value="F:heme binding"/>
    <property type="evidence" value="ECO:0007669"/>
    <property type="project" value="InterPro"/>
</dbReference>
<dbReference type="CDD" id="cd11061">
    <property type="entry name" value="CYP67-like"/>
    <property type="match status" value="1"/>
</dbReference>
<dbReference type="STRING" id="1664694.A0A0N0NRC1"/>
<dbReference type="InterPro" id="IPR050121">
    <property type="entry name" value="Cytochrome_P450_monoxygenase"/>
</dbReference>
<keyword evidence="6 12" id="KW-0479">Metal-binding</keyword>
<keyword evidence="8" id="KW-0560">Oxidoreductase</keyword>
<dbReference type="GO" id="GO:0004497">
    <property type="term" value="F:monooxygenase activity"/>
    <property type="evidence" value="ECO:0007669"/>
    <property type="project" value="UniProtKB-KW"/>
</dbReference>
<dbReference type="VEuPathDB" id="FungiDB:AB675_8670"/>
<evidence type="ECO:0000313" key="13">
    <source>
        <dbReference type="EMBL" id="KPI44659.1"/>
    </source>
</evidence>
<evidence type="ECO:0000256" key="5">
    <source>
        <dbReference type="ARBA" id="ARBA00022692"/>
    </source>
</evidence>